<proteinExistence type="predicted"/>
<feature type="region of interest" description="Disordered" evidence="5">
    <location>
        <begin position="285"/>
        <end position="314"/>
    </location>
</feature>
<dbReference type="SUPFAM" id="SSF49879">
    <property type="entry name" value="SMAD/FHA domain"/>
    <property type="match status" value="1"/>
</dbReference>
<keyword evidence="9" id="KW-1185">Reference proteome</keyword>
<dbReference type="SUPFAM" id="SSF57903">
    <property type="entry name" value="FYVE/PHD zinc finger"/>
    <property type="match status" value="2"/>
</dbReference>
<keyword evidence="3" id="KW-0862">Zinc</keyword>
<organism evidence="8 9">
    <name type="scientific">Rotaria sordida</name>
    <dbReference type="NCBI Taxonomy" id="392033"/>
    <lineage>
        <taxon>Eukaryota</taxon>
        <taxon>Metazoa</taxon>
        <taxon>Spiralia</taxon>
        <taxon>Gnathifera</taxon>
        <taxon>Rotifera</taxon>
        <taxon>Eurotatoria</taxon>
        <taxon>Bdelloidea</taxon>
        <taxon>Philodinida</taxon>
        <taxon>Philodinidae</taxon>
        <taxon>Rotaria</taxon>
    </lineage>
</organism>
<dbReference type="GO" id="GO:0000122">
    <property type="term" value="P:negative regulation of transcription by RNA polymerase II"/>
    <property type="evidence" value="ECO:0007669"/>
    <property type="project" value="TreeGrafter"/>
</dbReference>
<dbReference type="Gene3D" id="2.60.200.20">
    <property type="match status" value="1"/>
</dbReference>
<evidence type="ECO:0000313" key="9">
    <source>
        <dbReference type="Proteomes" id="UP000663870"/>
    </source>
</evidence>
<feature type="compositionally biased region" description="Polar residues" evidence="5">
    <location>
        <begin position="125"/>
        <end position="135"/>
    </location>
</feature>
<protein>
    <submittedName>
        <fullName evidence="8">Uncharacterized protein</fullName>
    </submittedName>
</protein>
<gene>
    <name evidence="8" type="ORF">JXQ802_LOCUS32527</name>
</gene>
<sequence length="802" mass="92929">MSNINGFHPPSASMAYNGQNETSKRLPSTSSTSSTSSNSTITTNKRLKTKLIVSNVNETRTMKKDKTKKQKLTNESYKKRPIHNDTNNNSTKKIKQSTHSSQHLLSHPILHHHHHHHHHEKKSQLENIPSSTSNKQEQHHHNHHHHHHHHHQQQHHHHHVINNDHCDSCGELYGEMISCDKCPATFHLLCANPPLSREDVPKGSYFCENCRTKAAEEELINKEKQTKINLQTQKTFSYDSKKKLNINGFKKHQQHSTLGQIKLPTASNGRSLIQPSGEIKFRATNKMKSSSSNLKRKRIDLSNSPPSTTTPPIKIPTTQIETLRRLLLSCRPEEFRGPSLPFDDTTYNRDNFFQKNTLTWQKYCFICRKSSINHIPSIHCDYCPLTYHLDCLTPPMTSLPSSTDKWMCPNHIEPILDRYLLKKNQFSTSERVKIYQQYSDIEHNTIIQDFTHMRQTKKYLLTKTIDNHRLERIDISHIPTVIEQYYLNANQKSKQSDENEINYDIQEEEEEEEEEEDKDEFLQTSIDLDKCSSTYDPCVWDILQAILNHIIDDHIYEFSSIVDSSLLIENDKVRKISQENESNTLDKIDLLLNALNEPNYSIEKNKIHNNGLAVLVAAADSCLINENSLLPTSLMNTLSLLIDLSQFRLSHAALIHIRSKHVIYIRKQVIWFGSSISNDICLKNFNDQQTCPYVNERHACLYYDRKRNLFELLNYSEYGTIVNGLRYGLGNLSDNESDEDDNNNNNNNNNDEKIFENENLKKCFCLTSPSYHSAWDGPAQIEQGTVVQIGCHEFLFYRHVVR</sequence>
<evidence type="ECO:0000259" key="6">
    <source>
        <dbReference type="PROSITE" id="PS50006"/>
    </source>
</evidence>
<dbReference type="InterPro" id="IPR001965">
    <property type="entry name" value="Znf_PHD"/>
</dbReference>
<dbReference type="Gene3D" id="3.30.40.10">
    <property type="entry name" value="Zinc/RING finger domain, C3HC4 (zinc finger)"/>
    <property type="match status" value="2"/>
</dbReference>
<dbReference type="PROSITE" id="PS50016">
    <property type="entry name" value="ZF_PHD_2"/>
    <property type="match status" value="2"/>
</dbReference>
<feature type="region of interest" description="Disordered" evidence="5">
    <location>
        <begin position="1"/>
        <end position="159"/>
    </location>
</feature>
<evidence type="ECO:0000256" key="2">
    <source>
        <dbReference type="ARBA" id="ARBA00022771"/>
    </source>
</evidence>
<dbReference type="PANTHER" id="PTHR46309:SF1">
    <property type="entry name" value="PHD FINGER PROTEIN 12"/>
    <property type="match status" value="1"/>
</dbReference>
<dbReference type="CDD" id="cd15534">
    <property type="entry name" value="PHD2_PHF12_Rco1"/>
    <property type="match status" value="1"/>
</dbReference>
<dbReference type="AlphaFoldDB" id="A0A815HZG9"/>
<dbReference type="GO" id="GO:0003714">
    <property type="term" value="F:transcription corepressor activity"/>
    <property type="evidence" value="ECO:0007669"/>
    <property type="project" value="InterPro"/>
</dbReference>
<evidence type="ECO:0000256" key="3">
    <source>
        <dbReference type="ARBA" id="ARBA00022833"/>
    </source>
</evidence>
<comment type="caution">
    <text evidence="8">The sequence shown here is derived from an EMBL/GenBank/DDBJ whole genome shotgun (WGS) entry which is preliminary data.</text>
</comment>
<feature type="compositionally biased region" description="Polar residues" evidence="5">
    <location>
        <begin position="14"/>
        <end position="27"/>
    </location>
</feature>
<evidence type="ECO:0000256" key="5">
    <source>
        <dbReference type="SAM" id="MobiDB-lite"/>
    </source>
</evidence>
<dbReference type="InterPro" id="IPR042163">
    <property type="entry name" value="PHF12"/>
</dbReference>
<feature type="domain" description="PHD-type" evidence="7">
    <location>
        <begin position="163"/>
        <end position="213"/>
    </location>
</feature>
<dbReference type="InterPro" id="IPR019787">
    <property type="entry name" value="Znf_PHD-finger"/>
</dbReference>
<dbReference type="Proteomes" id="UP000663870">
    <property type="component" value="Unassembled WGS sequence"/>
</dbReference>
<feature type="compositionally biased region" description="Low complexity" evidence="5">
    <location>
        <begin position="304"/>
        <end position="314"/>
    </location>
</feature>
<dbReference type="InterPro" id="IPR013083">
    <property type="entry name" value="Znf_RING/FYVE/PHD"/>
</dbReference>
<feature type="compositionally biased region" description="Low complexity" evidence="5">
    <location>
        <begin position="28"/>
        <end position="44"/>
    </location>
</feature>
<evidence type="ECO:0000256" key="4">
    <source>
        <dbReference type="PROSITE-ProRule" id="PRU00146"/>
    </source>
</evidence>
<feature type="region of interest" description="Disordered" evidence="5">
    <location>
        <begin position="493"/>
        <end position="520"/>
    </location>
</feature>
<dbReference type="EMBL" id="CAJNOL010001435">
    <property type="protein sequence ID" value="CAF1359203.1"/>
    <property type="molecule type" value="Genomic_DNA"/>
</dbReference>
<feature type="compositionally biased region" description="Acidic residues" evidence="5">
    <location>
        <begin position="498"/>
        <end position="519"/>
    </location>
</feature>
<dbReference type="GO" id="GO:0070822">
    <property type="term" value="C:Sin3-type complex"/>
    <property type="evidence" value="ECO:0007669"/>
    <property type="project" value="TreeGrafter"/>
</dbReference>
<dbReference type="GO" id="GO:0008270">
    <property type="term" value="F:zinc ion binding"/>
    <property type="evidence" value="ECO:0007669"/>
    <property type="project" value="UniProtKB-KW"/>
</dbReference>
<dbReference type="PROSITE" id="PS01359">
    <property type="entry name" value="ZF_PHD_1"/>
    <property type="match status" value="1"/>
</dbReference>
<dbReference type="InterPro" id="IPR019786">
    <property type="entry name" value="Zinc_finger_PHD-type_CS"/>
</dbReference>
<feature type="region of interest" description="Disordered" evidence="5">
    <location>
        <begin position="733"/>
        <end position="752"/>
    </location>
</feature>
<feature type="domain" description="PHD-type" evidence="7">
    <location>
        <begin position="361"/>
        <end position="414"/>
    </location>
</feature>
<accession>A0A815HZG9</accession>
<reference evidence="8" key="1">
    <citation type="submission" date="2021-02" db="EMBL/GenBank/DDBJ databases">
        <authorList>
            <person name="Nowell W R."/>
        </authorList>
    </citation>
    <scope>NUCLEOTIDE SEQUENCE</scope>
</reference>
<feature type="compositionally biased region" description="Basic residues" evidence="5">
    <location>
        <begin position="109"/>
        <end position="121"/>
    </location>
</feature>
<dbReference type="PROSITE" id="PS50006">
    <property type="entry name" value="FHA_DOMAIN"/>
    <property type="match status" value="1"/>
</dbReference>
<dbReference type="PANTHER" id="PTHR46309">
    <property type="entry name" value="PHD FINGER PROTEIN 12"/>
    <property type="match status" value="1"/>
</dbReference>
<evidence type="ECO:0000313" key="8">
    <source>
        <dbReference type="EMBL" id="CAF1359203.1"/>
    </source>
</evidence>
<keyword evidence="1" id="KW-0479">Metal-binding</keyword>
<evidence type="ECO:0000259" key="7">
    <source>
        <dbReference type="PROSITE" id="PS50016"/>
    </source>
</evidence>
<dbReference type="Pfam" id="PF00628">
    <property type="entry name" value="PHD"/>
    <property type="match status" value="2"/>
</dbReference>
<dbReference type="SMART" id="SM00249">
    <property type="entry name" value="PHD"/>
    <property type="match status" value="2"/>
</dbReference>
<feature type="domain" description="FHA" evidence="6">
    <location>
        <begin position="670"/>
        <end position="727"/>
    </location>
</feature>
<feature type="compositionally biased region" description="Low complexity" evidence="5">
    <location>
        <begin position="97"/>
        <end position="108"/>
    </location>
</feature>
<dbReference type="InterPro" id="IPR000253">
    <property type="entry name" value="FHA_dom"/>
</dbReference>
<name>A0A815HZG9_9BILA</name>
<dbReference type="InterPro" id="IPR011011">
    <property type="entry name" value="Znf_FYVE_PHD"/>
</dbReference>
<feature type="compositionally biased region" description="Basic residues" evidence="5">
    <location>
        <begin position="138"/>
        <end position="159"/>
    </location>
</feature>
<keyword evidence="2 4" id="KW-0863">Zinc-finger</keyword>
<dbReference type="InterPro" id="IPR008984">
    <property type="entry name" value="SMAD_FHA_dom_sf"/>
</dbReference>
<evidence type="ECO:0000256" key="1">
    <source>
        <dbReference type="ARBA" id="ARBA00022723"/>
    </source>
</evidence>